<gene>
    <name evidence="1" type="ORF">IEO70_09145</name>
</gene>
<keyword evidence="2" id="KW-1185">Reference proteome</keyword>
<dbReference type="EMBL" id="JACXSI010000019">
    <property type="protein sequence ID" value="MBD3108533.1"/>
    <property type="molecule type" value="Genomic_DNA"/>
</dbReference>
<proteinExistence type="predicted"/>
<dbReference type="Proteomes" id="UP000602076">
    <property type="component" value="Unassembled WGS sequence"/>
</dbReference>
<accession>A0A927HCK8</accession>
<protein>
    <submittedName>
        <fullName evidence="1">Uncharacterized protein</fullName>
    </submittedName>
</protein>
<evidence type="ECO:0000313" key="1">
    <source>
        <dbReference type="EMBL" id="MBD3108533.1"/>
    </source>
</evidence>
<comment type="caution">
    <text evidence="1">The sequence shown here is derived from an EMBL/GenBank/DDBJ whole genome shotgun (WGS) entry which is preliminary data.</text>
</comment>
<dbReference type="RefSeq" id="WP_190998075.1">
    <property type="nucleotide sequence ID" value="NZ_JACXSI010000019.1"/>
</dbReference>
<organism evidence="1 2">
    <name type="scientific">Peribacillus faecalis</name>
    <dbReference type="NCBI Taxonomy" id="2772559"/>
    <lineage>
        <taxon>Bacteria</taxon>
        <taxon>Bacillati</taxon>
        <taxon>Bacillota</taxon>
        <taxon>Bacilli</taxon>
        <taxon>Bacillales</taxon>
        <taxon>Bacillaceae</taxon>
        <taxon>Peribacillus</taxon>
    </lineage>
</organism>
<dbReference type="AlphaFoldDB" id="A0A927HCK8"/>
<evidence type="ECO:0000313" key="2">
    <source>
        <dbReference type="Proteomes" id="UP000602076"/>
    </source>
</evidence>
<name>A0A927HCK8_9BACI</name>
<reference evidence="1" key="1">
    <citation type="submission" date="2020-09" db="EMBL/GenBank/DDBJ databases">
        <title>Bacillus faecalis sp. nov., a moderately halophilic bacterium isolated from cow faeces.</title>
        <authorList>
            <person name="Jiang L."/>
            <person name="Lee J."/>
        </authorList>
    </citation>
    <scope>NUCLEOTIDE SEQUENCE</scope>
    <source>
        <strain evidence="1">AGMB 02131</strain>
    </source>
</reference>
<sequence length="63" mass="7386">MNEEKTARLEQLVCDLIKQNARSLVKLNSYDEQIRQMQQRITALEQLVCALEEKDTSRYSLIS</sequence>